<evidence type="ECO:0000256" key="9">
    <source>
        <dbReference type="ARBA" id="ARBA00042307"/>
    </source>
</evidence>
<dbReference type="InterPro" id="IPR029056">
    <property type="entry name" value="Ribokinase-like"/>
</dbReference>
<dbReference type="AlphaFoldDB" id="A0A0H2UW93"/>
<evidence type="ECO:0000256" key="4">
    <source>
        <dbReference type="ARBA" id="ARBA00022723"/>
    </source>
</evidence>
<keyword evidence="7" id="KW-0067">ATP-binding</keyword>
<dbReference type="Proteomes" id="UP000000564">
    <property type="component" value="Chromosome"/>
</dbReference>
<keyword evidence="3" id="KW-0808">Transferase</keyword>
<dbReference type="InterPro" id="IPR004399">
    <property type="entry name" value="HMP/HMP-P_kinase_dom"/>
</dbReference>
<dbReference type="GO" id="GO:0008972">
    <property type="term" value="F:phosphomethylpyrimidine kinase activity"/>
    <property type="evidence" value="ECO:0007669"/>
    <property type="project" value="InterPro"/>
</dbReference>
<evidence type="ECO:0000256" key="3">
    <source>
        <dbReference type="ARBA" id="ARBA00022679"/>
    </source>
</evidence>
<keyword evidence="8" id="KW-0460">Magnesium</keyword>
<accession>A0A0H2UW93</accession>
<dbReference type="PANTHER" id="PTHR20858">
    <property type="entry name" value="PHOSPHOMETHYLPYRIMIDINE KINASE"/>
    <property type="match status" value="1"/>
</dbReference>
<dbReference type="EC" id="2.7.1.35" evidence="2"/>
<dbReference type="GO" id="GO:0005524">
    <property type="term" value="F:ATP binding"/>
    <property type="evidence" value="ECO:0007669"/>
    <property type="project" value="UniProtKB-KW"/>
</dbReference>
<dbReference type="Pfam" id="PF08543">
    <property type="entry name" value="Phos_pyr_kin"/>
    <property type="match status" value="1"/>
</dbReference>
<reference evidence="15 16" key="1">
    <citation type="journal article" date="2002" name="Proc. Natl. Acad. Sci. U.S.A.">
        <title>Genome sequence of a serotype M3 strain of group A Streptococcus: phage-encoded toxins, the high-virulence phenotype, and clone emergence.</title>
        <authorList>
            <person name="Beres S.B."/>
            <person name="Sylva G.L."/>
            <person name="Barbian K.D."/>
            <person name="Lei B."/>
            <person name="Hoff J.S."/>
            <person name="Mammarella N.D."/>
            <person name="Liu M.Y."/>
            <person name="Smoot J.C."/>
            <person name="Porcella S.F."/>
            <person name="Parkins L.D."/>
            <person name="Campbell D.S."/>
            <person name="Smith T.M."/>
            <person name="McCormick J.K."/>
            <person name="Leung D.Y."/>
            <person name="Schlievert P.M."/>
            <person name="Musser J.M."/>
        </authorList>
    </citation>
    <scope>NUCLEOTIDE SEQUENCE [LARGE SCALE GENOMIC DNA]</scope>
    <source>
        <strain evidence="16">ATCC BAA-595 / MGAS315</strain>
    </source>
</reference>
<proteinExistence type="inferred from homology"/>
<evidence type="ECO:0000256" key="5">
    <source>
        <dbReference type="ARBA" id="ARBA00022741"/>
    </source>
</evidence>
<feature type="domain" description="Pyridoxamine kinase/Phosphomethylpyrimidine kinase" evidence="14">
    <location>
        <begin position="13"/>
        <end position="247"/>
    </location>
</feature>
<dbReference type="EMBL" id="AE014074">
    <property type="protein sequence ID" value="AAM80245.1"/>
    <property type="molecule type" value="Genomic_DNA"/>
</dbReference>
<dbReference type="GO" id="GO:0005829">
    <property type="term" value="C:cytosol"/>
    <property type="evidence" value="ECO:0007669"/>
    <property type="project" value="TreeGrafter"/>
</dbReference>
<evidence type="ECO:0000256" key="8">
    <source>
        <dbReference type="ARBA" id="ARBA00022842"/>
    </source>
</evidence>
<keyword evidence="4" id="KW-0479">Metal-binding</keyword>
<dbReference type="PANTHER" id="PTHR20858:SF19">
    <property type="entry name" value="PYRIDOXINE KINASE"/>
    <property type="match status" value="1"/>
</dbReference>
<dbReference type="InterPro" id="IPR013749">
    <property type="entry name" value="PM/HMP-P_kinase-1"/>
</dbReference>
<dbReference type="SUPFAM" id="SSF53613">
    <property type="entry name" value="Ribokinase-like"/>
    <property type="match status" value="1"/>
</dbReference>
<evidence type="ECO:0000256" key="11">
    <source>
        <dbReference type="ARBA" id="ARBA00042396"/>
    </source>
</evidence>
<keyword evidence="5" id="KW-0547">Nucleotide-binding</keyword>
<protein>
    <recommendedName>
        <fullName evidence="2">pyridoxal kinase</fullName>
        <ecNumber evidence="2">2.7.1.35</ecNumber>
    </recommendedName>
    <alternativeName>
        <fullName evidence="10">PN/PL/PM kinase</fullName>
    </alternativeName>
    <alternativeName>
        <fullName evidence="11">Pyridoxal kinase</fullName>
    </alternativeName>
    <alternativeName>
        <fullName evidence="9">Pyridoxamine kinase</fullName>
    </alternativeName>
    <alternativeName>
        <fullName evidence="12">Vitamin B6 kinase</fullName>
    </alternativeName>
</protein>
<dbReference type="GO" id="GO:0046872">
    <property type="term" value="F:metal ion binding"/>
    <property type="evidence" value="ECO:0007669"/>
    <property type="project" value="UniProtKB-KW"/>
</dbReference>
<comment type="similarity">
    <text evidence="1">Belongs to the ThiD family.</text>
</comment>
<sequence>MKTDYIVTISGNDILSGGGLYADLATYIRYDLQAFVAVTCLTTRSEEGFSLFPVAKEIFRDQLNSFTNAPISAIKIGLLPNAEMCEIVLDFIKGHVGIPVVLDPVLACKEIDDVKIVPLRQEILQLLPYVTVVTPNLVEAQLLSQKEIVSLKDMQEAAKYFYQLGAKQVVIKGGNRFSQKKAIDLFYDGKEIVTLECPVLEKNNIGAGCTFASSIASQLVKKKTPLEAVKNSKELVYQAILQSDRYGVKQSYAK</sequence>
<organism evidence="15 16">
    <name type="scientific">Streptococcus pyogenes serotype M3 (strain ATCC BAA-595 / MGAS315)</name>
    <dbReference type="NCBI Taxonomy" id="198466"/>
    <lineage>
        <taxon>Bacteria</taxon>
        <taxon>Bacillati</taxon>
        <taxon>Bacillota</taxon>
        <taxon>Bacilli</taxon>
        <taxon>Lactobacillales</taxon>
        <taxon>Streptococcaceae</taxon>
        <taxon>Streptococcus</taxon>
    </lineage>
</organism>
<dbReference type="CDD" id="cd01169">
    <property type="entry name" value="HMPP_kinase"/>
    <property type="match status" value="1"/>
</dbReference>
<gene>
    <name evidence="15" type="primary">thiD</name>
    <name evidence="15" type="ordered locus">SpyM3_1638</name>
</gene>
<evidence type="ECO:0000256" key="13">
    <source>
        <dbReference type="ARBA" id="ARBA00049293"/>
    </source>
</evidence>
<keyword evidence="6 15" id="KW-0418">Kinase</keyword>
<dbReference type="NCBIfam" id="NF009078">
    <property type="entry name" value="PRK12413.1"/>
    <property type="match status" value="1"/>
</dbReference>
<evidence type="ECO:0000256" key="6">
    <source>
        <dbReference type="ARBA" id="ARBA00022777"/>
    </source>
</evidence>
<evidence type="ECO:0000313" key="16">
    <source>
        <dbReference type="Proteomes" id="UP000000564"/>
    </source>
</evidence>
<dbReference type="HOGENOM" id="CLU_020520_0_1_9"/>
<evidence type="ECO:0000256" key="1">
    <source>
        <dbReference type="ARBA" id="ARBA00009879"/>
    </source>
</evidence>
<dbReference type="GO" id="GO:0008902">
    <property type="term" value="F:hydroxymethylpyrimidine kinase activity"/>
    <property type="evidence" value="ECO:0007669"/>
    <property type="project" value="TreeGrafter"/>
</dbReference>
<name>A0A0H2UW93_STRP3</name>
<dbReference type="RefSeq" id="WP_002982821.1">
    <property type="nucleotide sequence ID" value="NC_004070.1"/>
</dbReference>
<comment type="catalytic activity">
    <reaction evidence="13">
        <text>pyridoxal + ATP = pyridoxal 5'-phosphate + ADP + H(+)</text>
        <dbReference type="Rhea" id="RHEA:10224"/>
        <dbReference type="ChEBI" id="CHEBI:15378"/>
        <dbReference type="ChEBI" id="CHEBI:17310"/>
        <dbReference type="ChEBI" id="CHEBI:30616"/>
        <dbReference type="ChEBI" id="CHEBI:456216"/>
        <dbReference type="ChEBI" id="CHEBI:597326"/>
        <dbReference type="EC" id="2.7.1.35"/>
    </reaction>
</comment>
<dbReference type="GO" id="GO:0009228">
    <property type="term" value="P:thiamine biosynthetic process"/>
    <property type="evidence" value="ECO:0007669"/>
    <property type="project" value="InterPro"/>
</dbReference>
<evidence type="ECO:0000313" key="15">
    <source>
        <dbReference type="EMBL" id="AAM80245.1"/>
    </source>
</evidence>
<evidence type="ECO:0000256" key="2">
    <source>
        <dbReference type="ARBA" id="ARBA00012104"/>
    </source>
</evidence>
<evidence type="ECO:0000259" key="14">
    <source>
        <dbReference type="Pfam" id="PF08543"/>
    </source>
</evidence>
<dbReference type="GO" id="GO:0008478">
    <property type="term" value="F:pyridoxal kinase activity"/>
    <property type="evidence" value="ECO:0007669"/>
    <property type="project" value="UniProtKB-EC"/>
</dbReference>
<evidence type="ECO:0000256" key="10">
    <source>
        <dbReference type="ARBA" id="ARBA00042348"/>
    </source>
</evidence>
<dbReference type="KEGG" id="spg:SpyM3_1638"/>
<evidence type="ECO:0000256" key="7">
    <source>
        <dbReference type="ARBA" id="ARBA00022840"/>
    </source>
</evidence>
<evidence type="ECO:0000256" key="12">
    <source>
        <dbReference type="ARBA" id="ARBA00042531"/>
    </source>
</evidence>
<dbReference type="Gene3D" id="3.40.1190.20">
    <property type="match status" value="1"/>
</dbReference>